<dbReference type="PRINTS" id="PR00347">
    <property type="entry name" value="THAUMATIN"/>
</dbReference>
<dbReference type="STRING" id="4540.A0A3L6TCD0"/>
<proteinExistence type="predicted"/>
<evidence type="ECO:0000256" key="1">
    <source>
        <dbReference type="SAM" id="SignalP"/>
    </source>
</evidence>
<sequence>MASLISSSSASVLSLSFVILSTFQGAVAGITFTFTNRCGGTVWPGVLANSGSSPLQTTGFALGAGEARSLTAPAGWSGRFWARTGCAFDASGKGSCSTGDCGSGEVECHGRGAAPPATLAEFTLDGSGGKDYYDVSLVDGYNLPMVVEAAAPGCPVTGCLVDLNERCPAELRAGQGPAQACRSACEAFSRPEYCCSGDYGNPDTCRPSVYSQMFKTACPRSYSYAYDDATSTFTCTGTDYSITFCPPRAGTTNSQKATKDPSPRPNDVQLEGDSWLASMATGEMDGATSTAVASLQLQAALAAAAVAALLFCQAKTHLYDSAYIFAVNE</sequence>
<dbReference type="EMBL" id="PQIB02000002">
    <property type="protein sequence ID" value="RLN35832.1"/>
    <property type="molecule type" value="Genomic_DNA"/>
</dbReference>
<dbReference type="PROSITE" id="PS00316">
    <property type="entry name" value="THAUMATIN_1"/>
    <property type="match status" value="1"/>
</dbReference>
<dbReference type="InterPro" id="IPR037176">
    <property type="entry name" value="Osmotin/thaumatin-like_sf"/>
</dbReference>
<dbReference type="InterPro" id="IPR001938">
    <property type="entry name" value="Thaumatin"/>
</dbReference>
<dbReference type="Pfam" id="PF00314">
    <property type="entry name" value="Thaumatin"/>
    <property type="match status" value="1"/>
</dbReference>
<protein>
    <submittedName>
        <fullName evidence="2">Thaumatin-like protein 1b</fullName>
    </submittedName>
</protein>
<accession>A0A3L6TCD0</accession>
<comment type="caution">
    <text evidence="2">The sequence shown here is derived from an EMBL/GenBank/DDBJ whole genome shotgun (WGS) entry which is preliminary data.</text>
</comment>
<dbReference type="AlphaFoldDB" id="A0A3L6TCD0"/>
<dbReference type="Gene3D" id="2.60.110.10">
    <property type="entry name" value="Thaumatin"/>
    <property type="match status" value="1"/>
</dbReference>
<feature type="chain" id="PRO_5018097258" evidence="1">
    <location>
        <begin position="29"/>
        <end position="329"/>
    </location>
</feature>
<dbReference type="SMART" id="SM00205">
    <property type="entry name" value="THN"/>
    <property type="match status" value="1"/>
</dbReference>
<dbReference type="PANTHER" id="PTHR31048">
    <property type="entry name" value="OS03G0233200 PROTEIN"/>
    <property type="match status" value="1"/>
</dbReference>
<organism evidence="2 3">
    <name type="scientific">Panicum miliaceum</name>
    <name type="common">Proso millet</name>
    <name type="synonym">Broomcorn millet</name>
    <dbReference type="NCBI Taxonomy" id="4540"/>
    <lineage>
        <taxon>Eukaryota</taxon>
        <taxon>Viridiplantae</taxon>
        <taxon>Streptophyta</taxon>
        <taxon>Embryophyta</taxon>
        <taxon>Tracheophyta</taxon>
        <taxon>Spermatophyta</taxon>
        <taxon>Magnoliopsida</taxon>
        <taxon>Liliopsida</taxon>
        <taxon>Poales</taxon>
        <taxon>Poaceae</taxon>
        <taxon>PACMAD clade</taxon>
        <taxon>Panicoideae</taxon>
        <taxon>Panicodae</taxon>
        <taxon>Paniceae</taxon>
        <taxon>Panicinae</taxon>
        <taxon>Panicum</taxon>
        <taxon>Panicum sect. Panicum</taxon>
    </lineage>
</organism>
<reference evidence="3" key="1">
    <citation type="journal article" date="2019" name="Nat. Commun.">
        <title>The genome of broomcorn millet.</title>
        <authorList>
            <person name="Zou C."/>
            <person name="Miki D."/>
            <person name="Li D."/>
            <person name="Tang Q."/>
            <person name="Xiao L."/>
            <person name="Rajput S."/>
            <person name="Deng P."/>
            <person name="Jia W."/>
            <person name="Huang R."/>
            <person name="Zhang M."/>
            <person name="Sun Y."/>
            <person name="Hu J."/>
            <person name="Fu X."/>
            <person name="Schnable P.S."/>
            <person name="Li F."/>
            <person name="Zhang H."/>
            <person name="Feng B."/>
            <person name="Zhu X."/>
            <person name="Liu R."/>
            <person name="Schnable J.C."/>
            <person name="Zhu J.-K."/>
            <person name="Zhang H."/>
        </authorList>
    </citation>
    <scope>NUCLEOTIDE SEQUENCE [LARGE SCALE GENOMIC DNA]</scope>
</reference>
<dbReference type="SUPFAM" id="SSF49870">
    <property type="entry name" value="Osmotin, thaumatin-like protein"/>
    <property type="match status" value="1"/>
</dbReference>
<gene>
    <name evidence="2" type="ORF">C2845_PM03G04560</name>
</gene>
<evidence type="ECO:0000313" key="2">
    <source>
        <dbReference type="EMBL" id="RLN35832.1"/>
    </source>
</evidence>
<dbReference type="Proteomes" id="UP000275267">
    <property type="component" value="Unassembled WGS sequence"/>
</dbReference>
<feature type="signal peptide" evidence="1">
    <location>
        <begin position="1"/>
        <end position="28"/>
    </location>
</feature>
<dbReference type="InterPro" id="IPR017949">
    <property type="entry name" value="Thaumatin_CS"/>
</dbReference>
<name>A0A3L6TCD0_PANMI</name>
<keyword evidence="1" id="KW-0732">Signal</keyword>
<evidence type="ECO:0000313" key="3">
    <source>
        <dbReference type="Proteomes" id="UP000275267"/>
    </source>
</evidence>
<keyword evidence="3" id="KW-1185">Reference proteome</keyword>
<dbReference type="FunFam" id="2.60.110.10:FF:000001">
    <property type="entry name" value="THAUMATIN-LIKE PROTEIN 1"/>
    <property type="match status" value="1"/>
</dbReference>
<dbReference type="CDD" id="cd09218">
    <property type="entry name" value="TLP-PA"/>
    <property type="match status" value="1"/>
</dbReference>
<dbReference type="PROSITE" id="PS51367">
    <property type="entry name" value="THAUMATIN_2"/>
    <property type="match status" value="1"/>
</dbReference>
<dbReference type="OrthoDB" id="430315at2759"/>